<accession>A0A1E3H440</accession>
<comment type="caution">
    <text evidence="8">The sequence shown here is derived from an EMBL/GenBank/DDBJ whole genome shotgun (WGS) entry which is preliminary data.</text>
</comment>
<gene>
    <name evidence="8" type="primary">rbsA_5</name>
    <name evidence="8" type="ORF">A6302_01551</name>
</gene>
<dbReference type="Gene3D" id="3.40.50.300">
    <property type="entry name" value="P-loop containing nucleotide triphosphate hydrolases"/>
    <property type="match status" value="2"/>
</dbReference>
<dbReference type="PANTHER" id="PTHR43790">
    <property type="entry name" value="CARBOHYDRATE TRANSPORT ATP-BINDING PROTEIN MG119-RELATED"/>
    <property type="match status" value="1"/>
</dbReference>
<dbReference type="PROSITE" id="PS50893">
    <property type="entry name" value="ABC_TRANSPORTER_2"/>
    <property type="match status" value="2"/>
</dbReference>
<evidence type="ECO:0000256" key="1">
    <source>
        <dbReference type="ARBA" id="ARBA00005417"/>
    </source>
</evidence>
<dbReference type="Pfam" id="PF00005">
    <property type="entry name" value="ABC_tran"/>
    <property type="match status" value="2"/>
</dbReference>
<evidence type="ECO:0000313" key="8">
    <source>
        <dbReference type="EMBL" id="ODN71117.1"/>
    </source>
</evidence>
<comment type="similarity">
    <text evidence="1">Belongs to the ABC transporter superfamily.</text>
</comment>
<sequence length="504" mass="53049">MDLQTPMTEALTLTGIDKAFAGFPALRAASFGVRRREVHALLGENGAGKTTLMNVAAGLYRPDRGELRVFGEPVVLDGPRAARKRLIGMVHQHFKLVPTFTATENIMLALEVQNFAAGRLEIRRRVGQLAEDLGFPVPLDRPVGTLSIAEQQRVEILKALAAGSEILILDEPTAVLTDEEGARLLANIRRLAERGTAVVLVTHKLRDVIAHADRVTVMRGGATVTTADPRALSLDLLTALVVGEVVATPTARQTTPGAELLVARGLSVSAADGPPLLDDVGFTLRAGEILGIAGVGGNGQTELVDVVSGVRRADRGSLRLAGEDLAAAPVATRRARGFAVVPADRKTQAMAGDLSVSDNYAVGGVLRTAFGGAALDHGAMRRAAGEAVAAFDVQGVHRLGQKASLLSGGNAQKLVLAREFSADPKVVVVHSPSRGLDMRAMAAVHARLREARDRGAAVLLVSEDLDEILALSDRVAVMSRGRITAEFPAPVDRQAVGRAMVDHG</sequence>
<dbReference type="InterPro" id="IPR003439">
    <property type="entry name" value="ABC_transporter-like_ATP-bd"/>
</dbReference>
<dbReference type="PATRIC" id="fig|1439726.3.peg.1633"/>
<dbReference type="Proteomes" id="UP000094622">
    <property type="component" value="Unassembled WGS sequence"/>
</dbReference>
<reference evidence="8 9" key="1">
    <citation type="submission" date="2016-07" db="EMBL/GenBank/DDBJ databases">
        <title>Draft Genome Sequence of Methylobrevis pamukkalensis PK2.</title>
        <authorList>
            <person name="Vasilenko O.V."/>
            <person name="Doronina N.V."/>
            <person name="Shmareva M.N."/>
            <person name="Tarlachkov S.V."/>
            <person name="Mustakhimov I."/>
            <person name="Trotsenko Y.A."/>
        </authorList>
    </citation>
    <scope>NUCLEOTIDE SEQUENCE [LARGE SCALE GENOMIC DNA]</scope>
    <source>
        <strain evidence="8 9">PK2</strain>
    </source>
</reference>
<keyword evidence="5" id="KW-0547">Nucleotide-binding</keyword>
<keyword evidence="4" id="KW-0677">Repeat</keyword>
<evidence type="ECO:0000256" key="3">
    <source>
        <dbReference type="ARBA" id="ARBA00022597"/>
    </source>
</evidence>
<organism evidence="8 9">
    <name type="scientific">Methylobrevis pamukkalensis</name>
    <dbReference type="NCBI Taxonomy" id="1439726"/>
    <lineage>
        <taxon>Bacteria</taxon>
        <taxon>Pseudomonadati</taxon>
        <taxon>Pseudomonadota</taxon>
        <taxon>Alphaproteobacteria</taxon>
        <taxon>Hyphomicrobiales</taxon>
        <taxon>Pleomorphomonadaceae</taxon>
        <taxon>Methylobrevis</taxon>
    </lineage>
</organism>
<evidence type="ECO:0000313" key="9">
    <source>
        <dbReference type="Proteomes" id="UP000094622"/>
    </source>
</evidence>
<dbReference type="GO" id="GO:0016887">
    <property type="term" value="F:ATP hydrolysis activity"/>
    <property type="evidence" value="ECO:0007669"/>
    <property type="project" value="InterPro"/>
</dbReference>
<protein>
    <submittedName>
        <fullName evidence="8">Ribose import ATP-binding protein RbsA</fullName>
        <ecNumber evidence="8">3.6.3.17</ecNumber>
    </submittedName>
</protein>
<dbReference type="InterPro" id="IPR050107">
    <property type="entry name" value="ABC_carbohydrate_import_ATPase"/>
</dbReference>
<dbReference type="GO" id="GO:0005524">
    <property type="term" value="F:ATP binding"/>
    <property type="evidence" value="ECO:0007669"/>
    <property type="project" value="UniProtKB-KW"/>
</dbReference>
<dbReference type="InterPro" id="IPR027417">
    <property type="entry name" value="P-loop_NTPase"/>
</dbReference>
<keyword evidence="3" id="KW-0762">Sugar transport</keyword>
<dbReference type="EMBL" id="MCRJ01000029">
    <property type="protein sequence ID" value="ODN71117.1"/>
    <property type="molecule type" value="Genomic_DNA"/>
</dbReference>
<evidence type="ECO:0000256" key="5">
    <source>
        <dbReference type="ARBA" id="ARBA00022741"/>
    </source>
</evidence>
<feature type="domain" description="ABC transporter" evidence="7">
    <location>
        <begin position="11"/>
        <end position="245"/>
    </location>
</feature>
<evidence type="ECO:0000256" key="6">
    <source>
        <dbReference type="ARBA" id="ARBA00022840"/>
    </source>
</evidence>
<dbReference type="InterPro" id="IPR017871">
    <property type="entry name" value="ABC_transporter-like_CS"/>
</dbReference>
<keyword evidence="8" id="KW-0378">Hydrolase</keyword>
<keyword evidence="9" id="KW-1185">Reference proteome</keyword>
<dbReference type="RefSeq" id="WP_245293959.1">
    <property type="nucleotide sequence ID" value="NZ_MCRJ01000029.1"/>
</dbReference>
<name>A0A1E3H440_9HYPH</name>
<dbReference type="CDD" id="cd03215">
    <property type="entry name" value="ABC_Carb_Monos_II"/>
    <property type="match status" value="1"/>
</dbReference>
<dbReference type="PANTHER" id="PTHR43790:SF9">
    <property type="entry name" value="GALACTOFURANOSE TRANSPORTER ATP-BINDING PROTEIN YTFR"/>
    <property type="match status" value="1"/>
</dbReference>
<dbReference type="SMART" id="SM00382">
    <property type="entry name" value="AAA"/>
    <property type="match status" value="1"/>
</dbReference>
<dbReference type="SUPFAM" id="SSF52540">
    <property type="entry name" value="P-loop containing nucleoside triphosphate hydrolases"/>
    <property type="match status" value="2"/>
</dbReference>
<evidence type="ECO:0000256" key="2">
    <source>
        <dbReference type="ARBA" id="ARBA00022448"/>
    </source>
</evidence>
<dbReference type="PROSITE" id="PS00211">
    <property type="entry name" value="ABC_TRANSPORTER_1"/>
    <property type="match status" value="1"/>
</dbReference>
<keyword evidence="2" id="KW-0813">Transport</keyword>
<evidence type="ECO:0000259" key="7">
    <source>
        <dbReference type="PROSITE" id="PS50893"/>
    </source>
</evidence>
<evidence type="ECO:0000256" key="4">
    <source>
        <dbReference type="ARBA" id="ARBA00022737"/>
    </source>
</evidence>
<proteinExistence type="inferred from homology"/>
<dbReference type="InterPro" id="IPR003593">
    <property type="entry name" value="AAA+_ATPase"/>
</dbReference>
<dbReference type="AlphaFoldDB" id="A0A1E3H440"/>
<dbReference type="EC" id="3.6.3.17" evidence="8"/>
<keyword evidence="6 8" id="KW-0067">ATP-binding</keyword>
<dbReference type="CDD" id="cd03216">
    <property type="entry name" value="ABC_Carb_Monos_I"/>
    <property type="match status" value="1"/>
</dbReference>
<feature type="domain" description="ABC transporter" evidence="7">
    <location>
        <begin position="261"/>
        <end position="503"/>
    </location>
</feature>